<comment type="caution">
    <text evidence="11">The sequence shown here is derived from an EMBL/GenBank/DDBJ whole genome shotgun (WGS) entry which is preliminary data.</text>
</comment>
<dbReference type="Pfam" id="PF01220">
    <property type="entry name" value="DHquinase_II"/>
    <property type="match status" value="1"/>
</dbReference>
<dbReference type="InterPro" id="IPR001874">
    <property type="entry name" value="DHquinase_II"/>
</dbReference>
<comment type="subunit">
    <text evidence="4 7">Homododecamer.</text>
</comment>
<organism evidence="11 12">
    <name type="scientific">Paenibacillus agaridevorans</name>
    <dbReference type="NCBI Taxonomy" id="171404"/>
    <lineage>
        <taxon>Bacteria</taxon>
        <taxon>Bacillati</taxon>
        <taxon>Bacillota</taxon>
        <taxon>Bacilli</taxon>
        <taxon>Bacillales</taxon>
        <taxon>Paenibacillaceae</taxon>
        <taxon>Paenibacillus</taxon>
    </lineage>
</organism>
<keyword evidence="7" id="KW-0028">Amino-acid biosynthesis</keyword>
<feature type="active site" description="Proton acceptor" evidence="7 8">
    <location>
        <position position="23"/>
    </location>
</feature>
<accession>A0A2R5F5M4</accession>
<dbReference type="EC" id="4.2.1.10" evidence="5 7"/>
<evidence type="ECO:0000256" key="2">
    <source>
        <dbReference type="ARBA" id="ARBA00004902"/>
    </source>
</evidence>
<dbReference type="InterPro" id="IPR036441">
    <property type="entry name" value="DHquinase_II_sf"/>
</dbReference>
<gene>
    <name evidence="7" type="primary">aroQ</name>
    <name evidence="11" type="ORF">PAT3040_07004</name>
</gene>
<proteinExistence type="inferred from homology"/>
<dbReference type="PANTHER" id="PTHR21272">
    <property type="entry name" value="CATABOLIC 3-DEHYDROQUINASE"/>
    <property type="match status" value="1"/>
</dbReference>
<dbReference type="GO" id="GO:0008652">
    <property type="term" value="P:amino acid biosynthetic process"/>
    <property type="evidence" value="ECO:0007669"/>
    <property type="project" value="UniProtKB-KW"/>
</dbReference>
<comment type="pathway">
    <text evidence="2 7">Metabolic intermediate biosynthesis; chorismate biosynthesis; chorismate from D-erythrose 4-phosphate and phosphoenolpyruvate: step 3/7.</text>
</comment>
<comment type="similarity">
    <text evidence="3 7">Belongs to the type-II 3-dehydroquinase family.</text>
</comment>
<keyword evidence="6 7" id="KW-0456">Lyase</keyword>
<feature type="binding site" evidence="7 9">
    <location>
        <position position="111"/>
    </location>
    <ligand>
        <name>substrate</name>
    </ligand>
</feature>
<evidence type="ECO:0000256" key="9">
    <source>
        <dbReference type="PIRSR" id="PIRSR001399-2"/>
    </source>
</evidence>
<comment type="catalytic activity">
    <reaction evidence="1 7">
        <text>3-dehydroquinate = 3-dehydroshikimate + H2O</text>
        <dbReference type="Rhea" id="RHEA:21096"/>
        <dbReference type="ChEBI" id="CHEBI:15377"/>
        <dbReference type="ChEBI" id="CHEBI:16630"/>
        <dbReference type="ChEBI" id="CHEBI:32364"/>
        <dbReference type="EC" id="4.2.1.10"/>
    </reaction>
</comment>
<evidence type="ECO:0000313" key="11">
    <source>
        <dbReference type="EMBL" id="GBG12143.1"/>
    </source>
</evidence>
<feature type="active site" description="Proton donor" evidence="7 8">
    <location>
        <position position="100"/>
    </location>
</feature>
<dbReference type="NCBIfam" id="TIGR01088">
    <property type="entry name" value="aroQ"/>
    <property type="match status" value="1"/>
</dbReference>
<feature type="binding site" evidence="7 9">
    <location>
        <position position="80"/>
    </location>
    <ligand>
        <name>substrate</name>
    </ligand>
</feature>
<dbReference type="NCBIfam" id="NF003805">
    <property type="entry name" value="PRK05395.1-2"/>
    <property type="match status" value="1"/>
</dbReference>
<dbReference type="Proteomes" id="UP000245202">
    <property type="component" value="Unassembled WGS sequence"/>
</dbReference>
<name>A0A2R5F5M4_9BACL</name>
<feature type="binding site" evidence="7 9">
    <location>
        <begin position="101"/>
        <end position="102"/>
    </location>
    <ligand>
        <name>substrate</name>
    </ligand>
</feature>
<dbReference type="GO" id="GO:0009073">
    <property type="term" value="P:aromatic amino acid family biosynthetic process"/>
    <property type="evidence" value="ECO:0007669"/>
    <property type="project" value="UniProtKB-KW"/>
</dbReference>
<dbReference type="EMBL" id="BDQX01000458">
    <property type="protein sequence ID" value="GBG12143.1"/>
    <property type="molecule type" value="Genomic_DNA"/>
</dbReference>
<dbReference type="NCBIfam" id="NF003806">
    <property type="entry name" value="PRK05395.1-3"/>
    <property type="match status" value="1"/>
</dbReference>
<evidence type="ECO:0000256" key="3">
    <source>
        <dbReference type="ARBA" id="ARBA00011037"/>
    </source>
</evidence>
<dbReference type="GO" id="GO:0019631">
    <property type="term" value="P:quinate catabolic process"/>
    <property type="evidence" value="ECO:0007669"/>
    <property type="project" value="TreeGrafter"/>
</dbReference>
<dbReference type="Gene3D" id="3.40.50.9100">
    <property type="entry name" value="Dehydroquinase, class II"/>
    <property type="match status" value="1"/>
</dbReference>
<dbReference type="HAMAP" id="MF_00169">
    <property type="entry name" value="AroQ"/>
    <property type="match status" value="1"/>
</dbReference>
<reference evidence="11 12" key="1">
    <citation type="submission" date="2017-08" db="EMBL/GenBank/DDBJ databases">
        <title>Substantial Increase in Enzyme Production by Combined Drug-Resistance Mutations in Paenibacillus agaridevorans.</title>
        <authorList>
            <person name="Tanaka Y."/>
            <person name="Funane K."/>
            <person name="Hosaka T."/>
            <person name="Shiwa Y."/>
            <person name="Fujita N."/>
            <person name="Miyazaki T."/>
            <person name="Yoshikawa H."/>
            <person name="Murakami K."/>
            <person name="Kasahara K."/>
            <person name="Inaoka T."/>
            <person name="Hiraga Y."/>
            <person name="Ochi K."/>
        </authorList>
    </citation>
    <scope>NUCLEOTIDE SEQUENCE [LARGE SCALE GENOMIC DNA]</scope>
    <source>
        <strain evidence="11 12">T-3040</strain>
    </source>
</reference>
<keyword evidence="7" id="KW-0057">Aromatic amino acid biosynthesis</keyword>
<dbReference type="UniPathway" id="UPA00053">
    <property type="reaction ID" value="UER00086"/>
</dbReference>
<evidence type="ECO:0000256" key="7">
    <source>
        <dbReference type="HAMAP-Rule" id="MF_00169"/>
    </source>
</evidence>
<evidence type="ECO:0000256" key="8">
    <source>
        <dbReference type="PIRSR" id="PIRSR001399-1"/>
    </source>
</evidence>
<dbReference type="GO" id="GO:0003855">
    <property type="term" value="F:3-dehydroquinate dehydratase activity"/>
    <property type="evidence" value="ECO:0007669"/>
    <property type="project" value="UniProtKB-UniRule"/>
</dbReference>
<dbReference type="PANTHER" id="PTHR21272:SF3">
    <property type="entry name" value="CATABOLIC 3-DEHYDROQUINASE"/>
    <property type="match status" value="1"/>
</dbReference>
<dbReference type="SUPFAM" id="SSF52304">
    <property type="entry name" value="Type II 3-dehydroquinate dehydratase"/>
    <property type="match status" value="1"/>
</dbReference>
<comment type="function">
    <text evidence="7">Catalyzes a trans-dehydration via an enolate intermediate.</text>
</comment>
<evidence type="ECO:0000256" key="10">
    <source>
        <dbReference type="PIRSR" id="PIRSR001399-3"/>
    </source>
</evidence>
<evidence type="ECO:0000256" key="6">
    <source>
        <dbReference type="ARBA" id="ARBA00023239"/>
    </source>
</evidence>
<feature type="binding site" evidence="7 9">
    <location>
        <position position="74"/>
    </location>
    <ligand>
        <name>substrate</name>
    </ligand>
</feature>
<dbReference type="RefSeq" id="WP_087567100.1">
    <property type="nucleotide sequence ID" value="NZ_BDQX01000458.1"/>
</dbReference>
<evidence type="ECO:0000313" key="12">
    <source>
        <dbReference type="Proteomes" id="UP000245202"/>
    </source>
</evidence>
<sequence length="148" mass="16154">MRNIAVFNGPNLNMLGIREPGVYGNNSLSAIEEMIADKAKELGVEVTCFQTNHEGEMIDRIHATYGKMDGIIINPGAWTHYSYALRDALSAVSLPIVEVHLSNIHKREPFRHVSVVAPIAFGQIAGFGAIGYTLALEALVHELNREGA</sequence>
<keyword evidence="12" id="KW-1185">Reference proteome</keyword>
<dbReference type="AlphaFoldDB" id="A0A2R5F5M4"/>
<evidence type="ECO:0000256" key="4">
    <source>
        <dbReference type="ARBA" id="ARBA00011193"/>
    </source>
</evidence>
<evidence type="ECO:0000256" key="1">
    <source>
        <dbReference type="ARBA" id="ARBA00001864"/>
    </source>
</evidence>
<dbReference type="CDD" id="cd00466">
    <property type="entry name" value="DHQase_II"/>
    <property type="match status" value="1"/>
</dbReference>
<dbReference type="GO" id="GO:0009423">
    <property type="term" value="P:chorismate biosynthetic process"/>
    <property type="evidence" value="ECO:0007669"/>
    <property type="project" value="UniProtKB-UniRule"/>
</dbReference>
<feature type="site" description="Transition state stabilizer" evidence="7 10">
    <location>
        <position position="18"/>
    </location>
</feature>
<feature type="binding site" evidence="7 9">
    <location>
        <position position="87"/>
    </location>
    <ligand>
        <name>substrate</name>
    </ligand>
</feature>
<protein>
    <recommendedName>
        <fullName evidence="5 7">3-dehydroquinate dehydratase</fullName>
        <shortName evidence="7">3-dehydroquinase</shortName>
        <ecNumber evidence="5 7">4.2.1.10</ecNumber>
    </recommendedName>
    <alternativeName>
        <fullName evidence="7">Type II DHQase</fullName>
    </alternativeName>
</protein>
<dbReference type="PIRSF" id="PIRSF001399">
    <property type="entry name" value="DHquinase_II"/>
    <property type="match status" value="1"/>
</dbReference>
<evidence type="ECO:0000256" key="5">
    <source>
        <dbReference type="ARBA" id="ARBA00012060"/>
    </source>
</evidence>
<dbReference type="NCBIfam" id="NF003807">
    <property type="entry name" value="PRK05395.1-4"/>
    <property type="match status" value="1"/>
</dbReference>